<dbReference type="Proteomes" id="UP001596044">
    <property type="component" value="Unassembled WGS sequence"/>
</dbReference>
<evidence type="ECO:0000313" key="3">
    <source>
        <dbReference type="Proteomes" id="UP001596044"/>
    </source>
</evidence>
<dbReference type="EMBL" id="JBHSMJ010000009">
    <property type="protein sequence ID" value="MFC5448136.1"/>
    <property type="molecule type" value="Genomic_DNA"/>
</dbReference>
<dbReference type="SUPFAM" id="SSF54403">
    <property type="entry name" value="Cystatin/monellin"/>
    <property type="match status" value="2"/>
</dbReference>
<protein>
    <submittedName>
        <fullName evidence="2">DUF5590 domain-containing protein</fullName>
    </submittedName>
</protein>
<comment type="caution">
    <text evidence="2">The sequence shown here is derived from an EMBL/GenBank/DDBJ whole genome shotgun (WGS) entry which is preliminary data.</text>
</comment>
<sequence>MNWKRIAVLCAFIIVSLGVVLSRFYLNIQDQHWADNSQAVETAYEKSILTKATRVESFYGDEPYKVVMGEDKIGQPVTVWVSDKEVHTEMAAEAFTEAQVRDVMAKKGTGYEIERVLPGKLGNDYVWEVFYKKDEGAGTRYYYDYYRFKDGTYIDTFRLSLQ</sequence>
<dbReference type="InterPro" id="IPR041401">
    <property type="entry name" value="TseB-like_dom"/>
</dbReference>
<organism evidence="2 3">
    <name type="scientific">Paenibacillus aestuarii</name>
    <dbReference type="NCBI Taxonomy" id="516965"/>
    <lineage>
        <taxon>Bacteria</taxon>
        <taxon>Bacillati</taxon>
        <taxon>Bacillota</taxon>
        <taxon>Bacilli</taxon>
        <taxon>Bacillales</taxon>
        <taxon>Paenibacillaceae</taxon>
        <taxon>Paenibacillus</taxon>
    </lineage>
</organism>
<name>A0ABW0K5K1_9BACL</name>
<proteinExistence type="predicted"/>
<dbReference type="RefSeq" id="WP_270880896.1">
    <property type="nucleotide sequence ID" value="NZ_JAQFVF010000043.1"/>
</dbReference>
<evidence type="ECO:0000313" key="2">
    <source>
        <dbReference type="EMBL" id="MFC5448136.1"/>
    </source>
</evidence>
<dbReference type="InterPro" id="IPR046350">
    <property type="entry name" value="Cystatin_sf"/>
</dbReference>
<reference evidence="3" key="1">
    <citation type="journal article" date="2019" name="Int. J. Syst. Evol. Microbiol.">
        <title>The Global Catalogue of Microorganisms (GCM) 10K type strain sequencing project: providing services to taxonomists for standard genome sequencing and annotation.</title>
        <authorList>
            <consortium name="The Broad Institute Genomics Platform"/>
            <consortium name="The Broad Institute Genome Sequencing Center for Infectious Disease"/>
            <person name="Wu L."/>
            <person name="Ma J."/>
        </authorList>
    </citation>
    <scope>NUCLEOTIDE SEQUENCE [LARGE SCALE GENOMIC DNA]</scope>
    <source>
        <strain evidence="3">KACC 11904</strain>
    </source>
</reference>
<dbReference type="Gene3D" id="3.10.450.40">
    <property type="match status" value="2"/>
</dbReference>
<feature type="domain" description="Cell wall elongation regulator TseB-like" evidence="1">
    <location>
        <begin position="38"/>
        <end position="82"/>
    </location>
</feature>
<evidence type="ECO:0000259" key="1">
    <source>
        <dbReference type="Pfam" id="PF17881"/>
    </source>
</evidence>
<dbReference type="Pfam" id="PF17881">
    <property type="entry name" value="TseB"/>
    <property type="match status" value="1"/>
</dbReference>
<accession>A0ABW0K5K1</accession>
<gene>
    <name evidence="2" type="ORF">ACFPOG_07680</name>
</gene>
<keyword evidence="3" id="KW-1185">Reference proteome</keyword>